<sequence length="68" mass="7651">MTGEPQETYYVEYPCGKYCKVEIDLAEAHGGFTHRQMRAAADVQHAERHELESTPVLARVSAEFRAPA</sequence>
<accession>A0A7W5FI41</accession>
<dbReference type="Proteomes" id="UP000590749">
    <property type="component" value="Unassembled WGS sequence"/>
</dbReference>
<protein>
    <submittedName>
        <fullName evidence="1">Uncharacterized protein</fullName>
    </submittedName>
</protein>
<reference evidence="1 2" key="1">
    <citation type="submission" date="2020-08" db="EMBL/GenBank/DDBJ databases">
        <title>Genomic Encyclopedia of Type Strains, Phase III (KMG-III): the genomes of soil and plant-associated and newly described type strains.</title>
        <authorList>
            <person name="Whitman W."/>
        </authorList>
    </citation>
    <scope>NUCLEOTIDE SEQUENCE [LARGE SCALE GENOMIC DNA]</scope>
    <source>
        <strain evidence="1 2">CECT 3287</strain>
    </source>
</reference>
<dbReference type="EMBL" id="JACHXF010000017">
    <property type="protein sequence ID" value="MBB3099085.1"/>
    <property type="molecule type" value="Genomic_DNA"/>
</dbReference>
<keyword evidence="2" id="KW-1185">Reference proteome</keyword>
<organism evidence="1 2">
    <name type="scientific">Actinoplanes campanulatus</name>
    <dbReference type="NCBI Taxonomy" id="113559"/>
    <lineage>
        <taxon>Bacteria</taxon>
        <taxon>Bacillati</taxon>
        <taxon>Actinomycetota</taxon>
        <taxon>Actinomycetes</taxon>
        <taxon>Micromonosporales</taxon>
        <taxon>Micromonosporaceae</taxon>
        <taxon>Actinoplanes</taxon>
    </lineage>
</organism>
<gene>
    <name evidence="1" type="ORF">FHR83_006791</name>
</gene>
<dbReference type="AlphaFoldDB" id="A0A7W5FI41"/>
<name>A0A7W5FI41_9ACTN</name>
<comment type="caution">
    <text evidence="1">The sequence shown here is derived from an EMBL/GenBank/DDBJ whole genome shotgun (WGS) entry which is preliminary data.</text>
</comment>
<evidence type="ECO:0000313" key="1">
    <source>
        <dbReference type="EMBL" id="MBB3099085.1"/>
    </source>
</evidence>
<dbReference type="RefSeq" id="WP_183225161.1">
    <property type="nucleotide sequence ID" value="NZ_BMPW01000020.1"/>
</dbReference>
<proteinExistence type="predicted"/>
<evidence type="ECO:0000313" key="2">
    <source>
        <dbReference type="Proteomes" id="UP000590749"/>
    </source>
</evidence>